<feature type="transmembrane region" description="Helical" evidence="1">
    <location>
        <begin position="92"/>
        <end position="118"/>
    </location>
</feature>
<keyword evidence="1" id="KW-0812">Transmembrane</keyword>
<feature type="transmembrane region" description="Helical" evidence="1">
    <location>
        <begin position="177"/>
        <end position="194"/>
    </location>
</feature>
<sequence length="296" mass="34247">MSSFGGFFVCRRSIGRLFAMIVLPLLGLSILFIHQKNLLKAVITWMELDQRSKLVYTASTHLTYGNLREKVGDLAIIYSRPLMWSLMKICNIASWLMGDLLTLLVLDLIILILIWLQFCYQKLSGRPLVLEPPRFHERLLARTKLFHAIVGEKFPQVCSLLINLCRTSFTMDQPDRVAQVLHFTLVTLCMACIWEQVKSTWVWTLIGLQLCISEQRLQRILSWRRSSITLGGLVERPLSGLLVVMMYIFCRMVGIILSIAKTYRTLSEMLWSMNQRILIRTRMKVLLHTTEQIATL</sequence>
<feature type="transmembrane region" description="Helical" evidence="1">
    <location>
        <begin position="14"/>
        <end position="33"/>
    </location>
</feature>
<dbReference type="EMBL" id="MW239359">
    <property type="protein sequence ID" value="UGO57357.1"/>
    <property type="molecule type" value="Genomic_RNA"/>
</dbReference>
<keyword evidence="1" id="KW-0472">Membrane</keyword>
<reference evidence="2" key="1">
    <citation type="submission" date="2020-11" db="EMBL/GenBank/DDBJ databases">
        <title>RNA virus dark matter in the feces of wild birds.</title>
        <authorList>
            <person name="Lu X."/>
            <person name="Yang X.S."/>
            <person name="Zhang W."/>
        </authorList>
    </citation>
    <scope>NUCLEOTIDE SEQUENCE</scope>
    <source>
        <strain evidence="2">Yellow-browedWarbler116con67</strain>
    </source>
</reference>
<protein>
    <submittedName>
        <fullName evidence="2">Uncharacterized protein</fullName>
    </submittedName>
</protein>
<evidence type="ECO:0000313" key="2">
    <source>
        <dbReference type="EMBL" id="UGO57357.1"/>
    </source>
</evidence>
<name>A0A8K1WNY7_9VIRU</name>
<evidence type="ECO:0000256" key="1">
    <source>
        <dbReference type="SAM" id="Phobius"/>
    </source>
</evidence>
<proteinExistence type="predicted"/>
<feature type="transmembrane region" description="Helical" evidence="1">
    <location>
        <begin position="238"/>
        <end position="260"/>
    </location>
</feature>
<accession>A0A8K1WNY7</accession>
<keyword evidence="1" id="KW-1133">Transmembrane helix</keyword>
<organism evidence="2">
    <name type="scientific">Riboviria sp</name>
    <dbReference type="NCBI Taxonomy" id="2585031"/>
    <lineage>
        <taxon>Viruses</taxon>
        <taxon>Riboviria</taxon>
    </lineage>
</organism>